<dbReference type="EMBL" id="JANBPK010001472">
    <property type="protein sequence ID" value="KAJ2922955.1"/>
    <property type="molecule type" value="Genomic_DNA"/>
</dbReference>
<evidence type="ECO:0000313" key="1">
    <source>
        <dbReference type="EMBL" id="KAJ2922955.1"/>
    </source>
</evidence>
<dbReference type="Proteomes" id="UP001140091">
    <property type="component" value="Unassembled WGS sequence"/>
</dbReference>
<evidence type="ECO:0000313" key="2">
    <source>
        <dbReference type="Proteomes" id="UP001140091"/>
    </source>
</evidence>
<accession>A0A9W8M8P7</accession>
<sequence length="71" mass="7281">MATPEAASLPITVTGAFILTPAALAKLNQDGSSISPEQRVVVLGKIIGELQKRIVRGVYVATGGIVGAARH</sequence>
<proteinExistence type="predicted"/>
<protein>
    <submittedName>
        <fullName evidence="1">Uncharacterized protein</fullName>
    </submittedName>
</protein>
<dbReference type="AlphaFoldDB" id="A0A9W8M8P7"/>
<name>A0A9W8M8P7_9AGAR</name>
<comment type="caution">
    <text evidence="1">The sequence shown here is derived from an EMBL/GenBank/DDBJ whole genome shotgun (WGS) entry which is preliminary data.</text>
</comment>
<reference evidence="1" key="1">
    <citation type="submission" date="2022-06" db="EMBL/GenBank/DDBJ databases">
        <title>Genome Sequence of Candolleomyces eurysporus.</title>
        <authorList>
            <person name="Buettner E."/>
        </authorList>
    </citation>
    <scope>NUCLEOTIDE SEQUENCE</scope>
    <source>
        <strain evidence="1">VTCC 930004</strain>
    </source>
</reference>
<gene>
    <name evidence="1" type="ORF">H1R20_g14128</name>
</gene>
<dbReference type="OrthoDB" id="10423115at2759"/>
<keyword evidence="2" id="KW-1185">Reference proteome</keyword>
<feature type="non-terminal residue" evidence="1">
    <location>
        <position position="71"/>
    </location>
</feature>
<organism evidence="1 2">
    <name type="scientific">Candolleomyces eurysporus</name>
    <dbReference type="NCBI Taxonomy" id="2828524"/>
    <lineage>
        <taxon>Eukaryota</taxon>
        <taxon>Fungi</taxon>
        <taxon>Dikarya</taxon>
        <taxon>Basidiomycota</taxon>
        <taxon>Agaricomycotina</taxon>
        <taxon>Agaricomycetes</taxon>
        <taxon>Agaricomycetidae</taxon>
        <taxon>Agaricales</taxon>
        <taxon>Agaricineae</taxon>
        <taxon>Psathyrellaceae</taxon>
        <taxon>Candolleomyces</taxon>
    </lineage>
</organism>